<name>A0A0W0G183_MONRR</name>
<dbReference type="AlphaFoldDB" id="A0A0W0G183"/>
<accession>A0A0W0G183</accession>
<dbReference type="EMBL" id="LATX01001348">
    <property type="protein sequence ID" value="KTB42320.1"/>
    <property type="molecule type" value="Genomic_DNA"/>
</dbReference>
<evidence type="ECO:0000313" key="2">
    <source>
        <dbReference type="Proteomes" id="UP000054988"/>
    </source>
</evidence>
<proteinExistence type="predicted"/>
<protein>
    <submittedName>
        <fullName evidence="1">Uncharacterized protein</fullName>
    </submittedName>
</protein>
<comment type="caution">
    <text evidence="1">The sequence shown here is derived from an EMBL/GenBank/DDBJ whole genome shotgun (WGS) entry which is preliminary data.</text>
</comment>
<dbReference type="Proteomes" id="UP000054988">
    <property type="component" value="Unassembled WGS sequence"/>
</dbReference>
<evidence type="ECO:0000313" key="1">
    <source>
        <dbReference type="EMBL" id="KTB42320.1"/>
    </source>
</evidence>
<organism evidence="1 2">
    <name type="scientific">Moniliophthora roreri</name>
    <name type="common">Frosty pod rot fungus</name>
    <name type="synonym">Monilia roreri</name>
    <dbReference type="NCBI Taxonomy" id="221103"/>
    <lineage>
        <taxon>Eukaryota</taxon>
        <taxon>Fungi</taxon>
        <taxon>Dikarya</taxon>
        <taxon>Basidiomycota</taxon>
        <taxon>Agaricomycotina</taxon>
        <taxon>Agaricomycetes</taxon>
        <taxon>Agaricomycetidae</taxon>
        <taxon>Agaricales</taxon>
        <taxon>Marasmiineae</taxon>
        <taxon>Marasmiaceae</taxon>
        <taxon>Moniliophthora</taxon>
    </lineage>
</organism>
<reference evidence="1 2" key="1">
    <citation type="submission" date="2015-12" db="EMBL/GenBank/DDBJ databases">
        <title>Draft genome sequence of Moniliophthora roreri, the causal agent of frosty pod rot of cacao.</title>
        <authorList>
            <person name="Aime M.C."/>
            <person name="Diaz-Valderrama J.R."/>
            <person name="Kijpornyongpan T."/>
            <person name="Phillips-Mora W."/>
        </authorList>
    </citation>
    <scope>NUCLEOTIDE SEQUENCE [LARGE SCALE GENOMIC DNA]</scope>
    <source>
        <strain evidence="1 2">MCA 2952</strain>
    </source>
</reference>
<sequence length="29" mass="3345">MPQFPRSEHTVIVPISFDNAHLVVNVLRK</sequence>
<gene>
    <name evidence="1" type="ORF">WG66_5102</name>
</gene>